<organism evidence="2 3">
    <name type="scientific">Acetobacter indonesiensis</name>
    <dbReference type="NCBI Taxonomy" id="104101"/>
    <lineage>
        <taxon>Bacteria</taxon>
        <taxon>Pseudomonadati</taxon>
        <taxon>Pseudomonadota</taxon>
        <taxon>Alphaproteobacteria</taxon>
        <taxon>Acetobacterales</taxon>
        <taxon>Acetobacteraceae</taxon>
        <taxon>Acetobacter</taxon>
    </lineage>
</organism>
<dbReference type="Pfam" id="PF05368">
    <property type="entry name" value="NmrA"/>
    <property type="match status" value="1"/>
</dbReference>
<reference evidence="3" key="1">
    <citation type="submission" date="2014-06" db="EMBL/GenBank/DDBJ databases">
        <authorList>
            <person name="Winans N.J."/>
            <person name="Newell P.D."/>
            <person name="Douglas A.E."/>
        </authorList>
    </citation>
    <scope>NUCLEOTIDE SEQUENCE [LARGE SCALE GENOMIC DNA]</scope>
</reference>
<sequence>MYVVLGATGHVGSIVADQLLDAQCPVTIVTRSREKAALWQRKGAVAAVADIYDPAALEDVFRKASRVFLLNPPAPVSEDTDTVERQSVRAILTALKGVQLEKIVVQSTYGAQPGPHCGDMGVLYELEEGVRSLGMPTCCLRAAYYMSNWVSSAKQARETGEFSTLLPVGLKVPMVAPQDVGVLAARLLMSEVTETGLYACEGPSPYAPQDVATVLGRVVGRPVSVREIPSADWLAYYRENGFSEQAAQSYAHMTKLFISQPHEQAGIRCKGSTGLEAYFKGMFGA</sequence>
<evidence type="ECO:0000259" key="1">
    <source>
        <dbReference type="Pfam" id="PF05368"/>
    </source>
</evidence>
<name>A0A252AYB8_9PROT</name>
<comment type="caution">
    <text evidence="2">The sequence shown here is derived from an EMBL/GenBank/DDBJ whole genome shotgun (WGS) entry which is preliminary data.</text>
</comment>
<dbReference type="Proteomes" id="UP000194641">
    <property type="component" value="Unassembled WGS sequence"/>
</dbReference>
<dbReference type="Gene3D" id="3.40.50.720">
    <property type="entry name" value="NAD(P)-binding Rossmann-like Domain"/>
    <property type="match status" value="1"/>
</dbReference>
<dbReference type="EMBL" id="JOPA01000002">
    <property type="protein sequence ID" value="OUI96784.1"/>
    <property type="molecule type" value="Genomic_DNA"/>
</dbReference>
<dbReference type="PANTHER" id="PTHR43162:SF1">
    <property type="entry name" value="PRESTALK A DIFFERENTIATION PROTEIN A"/>
    <property type="match status" value="1"/>
</dbReference>
<dbReference type="InterPro" id="IPR008030">
    <property type="entry name" value="NmrA-like"/>
</dbReference>
<dbReference type="InterPro" id="IPR036291">
    <property type="entry name" value="NAD(P)-bd_dom_sf"/>
</dbReference>
<dbReference type="PANTHER" id="PTHR43162">
    <property type="match status" value="1"/>
</dbReference>
<dbReference type="RefSeq" id="WP_086658573.1">
    <property type="nucleotide sequence ID" value="NZ_JBJJWX010000004.1"/>
</dbReference>
<protein>
    <submittedName>
        <fullName evidence="2">NmrA family transcriptional regulator</fullName>
    </submittedName>
</protein>
<accession>A0A252AYB8</accession>
<proteinExistence type="predicted"/>
<dbReference type="SUPFAM" id="SSF51735">
    <property type="entry name" value="NAD(P)-binding Rossmann-fold domains"/>
    <property type="match status" value="1"/>
</dbReference>
<evidence type="ECO:0000313" key="3">
    <source>
        <dbReference type="Proteomes" id="UP000194641"/>
    </source>
</evidence>
<dbReference type="Gene3D" id="3.90.25.10">
    <property type="entry name" value="UDP-galactose 4-epimerase, domain 1"/>
    <property type="match status" value="1"/>
</dbReference>
<gene>
    <name evidence="2" type="ORF">HK17_05915</name>
</gene>
<dbReference type="AlphaFoldDB" id="A0A252AYB8"/>
<dbReference type="InterPro" id="IPR051604">
    <property type="entry name" value="Ergot_Alk_Oxidoreductase"/>
</dbReference>
<feature type="domain" description="NmrA-like" evidence="1">
    <location>
        <begin position="3"/>
        <end position="257"/>
    </location>
</feature>
<evidence type="ECO:0000313" key="2">
    <source>
        <dbReference type="EMBL" id="OUI96784.1"/>
    </source>
</evidence>